<dbReference type="PIRSF" id="PIRSF016482">
    <property type="entry name" value="PilO"/>
    <property type="match status" value="1"/>
</dbReference>
<dbReference type="PANTHER" id="PTHR39555">
    <property type="entry name" value="FIMBRIAL ASSEMBLY PROTEIN PILO-LIKE PROTEIN-RELATED"/>
    <property type="match status" value="1"/>
</dbReference>
<organism evidence="3 4">
    <name type="scientific">Methylohalomonas lacus</name>
    <dbReference type="NCBI Taxonomy" id="398773"/>
    <lineage>
        <taxon>Bacteria</taxon>
        <taxon>Pseudomonadati</taxon>
        <taxon>Pseudomonadota</taxon>
        <taxon>Gammaproteobacteria</taxon>
        <taxon>Methylohalomonadales</taxon>
        <taxon>Methylohalomonadaceae</taxon>
        <taxon>Methylohalomonas</taxon>
    </lineage>
</organism>
<dbReference type="Gene3D" id="3.30.70.60">
    <property type="match status" value="1"/>
</dbReference>
<dbReference type="Gene3D" id="1.10.287.540">
    <property type="entry name" value="Helix hairpin bin"/>
    <property type="match status" value="1"/>
</dbReference>
<feature type="transmembrane region" description="Helical" evidence="2">
    <location>
        <begin position="20"/>
        <end position="38"/>
    </location>
</feature>
<keyword evidence="4" id="KW-1185">Reference proteome</keyword>
<dbReference type="InterPro" id="IPR014717">
    <property type="entry name" value="Transl_elong_EF1B/ribsomal_bS6"/>
</dbReference>
<evidence type="ECO:0000313" key="4">
    <source>
        <dbReference type="Proteomes" id="UP001204445"/>
    </source>
</evidence>
<feature type="coiled-coil region" evidence="1">
    <location>
        <begin position="42"/>
        <end position="93"/>
    </location>
</feature>
<name>A0AAE3HMZ3_9GAMM</name>
<dbReference type="InterPro" id="IPR007445">
    <property type="entry name" value="PilO"/>
</dbReference>
<keyword evidence="2" id="KW-1133">Transmembrane helix</keyword>
<accession>A0AAE3HMZ3</accession>
<dbReference type="GO" id="GO:0043683">
    <property type="term" value="P:type IV pilus assembly"/>
    <property type="evidence" value="ECO:0007669"/>
    <property type="project" value="InterPro"/>
</dbReference>
<evidence type="ECO:0000256" key="2">
    <source>
        <dbReference type="SAM" id="Phobius"/>
    </source>
</evidence>
<comment type="caution">
    <text evidence="3">The sequence shown here is derived from an EMBL/GenBank/DDBJ whole genome shotgun (WGS) entry which is preliminary data.</text>
</comment>
<dbReference type="EMBL" id="JANUCT010000016">
    <property type="protein sequence ID" value="MCS3904139.1"/>
    <property type="molecule type" value="Genomic_DNA"/>
</dbReference>
<dbReference type="PANTHER" id="PTHR39555:SF1">
    <property type="entry name" value="TYPE IV PILUS INNER MEMBRANE COMPONENT PILO"/>
    <property type="match status" value="1"/>
</dbReference>
<keyword evidence="2" id="KW-0472">Membrane</keyword>
<dbReference type="Proteomes" id="UP001204445">
    <property type="component" value="Unassembled WGS sequence"/>
</dbReference>
<keyword evidence="1" id="KW-0175">Coiled coil</keyword>
<keyword evidence="2" id="KW-0812">Transmembrane</keyword>
<dbReference type="GO" id="GO:0043107">
    <property type="term" value="P:type IV pilus-dependent motility"/>
    <property type="evidence" value="ECO:0007669"/>
    <property type="project" value="InterPro"/>
</dbReference>
<dbReference type="Pfam" id="PF04350">
    <property type="entry name" value="PilO"/>
    <property type="match status" value="1"/>
</dbReference>
<evidence type="ECO:0000256" key="1">
    <source>
        <dbReference type="SAM" id="Coils"/>
    </source>
</evidence>
<dbReference type="RefSeq" id="WP_259056461.1">
    <property type="nucleotide sequence ID" value="NZ_JANUCT010000016.1"/>
</dbReference>
<gene>
    <name evidence="3" type="ORF">J2T55_002172</name>
</gene>
<proteinExistence type="predicted"/>
<dbReference type="AlphaFoldDB" id="A0AAE3HMZ3"/>
<reference evidence="3" key="1">
    <citation type="submission" date="2022-08" db="EMBL/GenBank/DDBJ databases">
        <title>Genomic Encyclopedia of Type Strains, Phase III (KMG-III): the genomes of soil and plant-associated and newly described type strains.</title>
        <authorList>
            <person name="Whitman W."/>
        </authorList>
    </citation>
    <scope>NUCLEOTIDE SEQUENCE</scope>
    <source>
        <strain evidence="3">HMT 1</strain>
    </source>
</reference>
<sequence>MNLDEYKNLDINNIGGWPWPAKVVVILVVCAVIGYATYHYDISEQQEELAAAEAREQELRQTFETKQKKAANLDALKQQMTEMEESFGDMLRQLPNQTEVAGLLVDISQTGLAAGLEFELFKPGDEIPSEFYAELPIEIRVVGDYHQFGEFVSGIAALPRIVTTHNVAISRGNDDELTMNAVAKTYRALEEEEIQDDKPKAKNRRRR</sequence>
<protein>
    <submittedName>
        <fullName evidence="3">Type IV pilus assembly protein PilO</fullName>
    </submittedName>
</protein>
<evidence type="ECO:0000313" key="3">
    <source>
        <dbReference type="EMBL" id="MCS3904139.1"/>
    </source>
</evidence>